<proteinExistence type="predicted"/>
<reference evidence="3 4" key="1">
    <citation type="journal article" date="2019" name="Int. J. Syst. Evol. Microbiol.">
        <title>The Global Catalogue of Microorganisms (GCM) 10K type strain sequencing project: providing services to taxonomists for standard genome sequencing and annotation.</title>
        <authorList>
            <consortium name="The Broad Institute Genomics Platform"/>
            <consortium name="The Broad Institute Genome Sequencing Center for Infectious Disease"/>
            <person name="Wu L."/>
            <person name="Ma J."/>
        </authorList>
    </citation>
    <scope>NUCLEOTIDE SEQUENCE [LARGE SCALE GENOMIC DNA]</scope>
    <source>
        <strain evidence="3 4">Y73</strain>
    </source>
</reference>
<dbReference type="Pfam" id="PF02254">
    <property type="entry name" value="TrkA_N"/>
    <property type="match status" value="1"/>
</dbReference>
<feature type="transmembrane region" description="Helical" evidence="1">
    <location>
        <begin position="21"/>
        <end position="38"/>
    </location>
</feature>
<dbReference type="EMBL" id="JBHSXI010000001">
    <property type="protein sequence ID" value="MFC6888060.1"/>
    <property type="molecule type" value="Genomic_DNA"/>
</dbReference>
<dbReference type="PANTHER" id="PTHR43833">
    <property type="entry name" value="POTASSIUM CHANNEL PROTEIN 2-RELATED-RELATED"/>
    <property type="match status" value="1"/>
</dbReference>
<accession>A0ABD5UHX2</accession>
<keyword evidence="1" id="KW-0472">Membrane</keyword>
<dbReference type="InterPro" id="IPR050721">
    <property type="entry name" value="Trk_Ktr_HKT_K-transport"/>
</dbReference>
<keyword evidence="3" id="KW-0813">Transport</keyword>
<dbReference type="InterPro" id="IPR003148">
    <property type="entry name" value="RCK_N"/>
</dbReference>
<evidence type="ECO:0000256" key="1">
    <source>
        <dbReference type="SAM" id="Phobius"/>
    </source>
</evidence>
<keyword evidence="1" id="KW-1133">Transmembrane helix</keyword>
<feature type="domain" description="RCK N-terminal" evidence="2">
    <location>
        <begin position="118"/>
        <end position="235"/>
    </location>
</feature>
<comment type="caution">
    <text evidence="3">The sequence shown here is derived from an EMBL/GenBank/DDBJ whole genome shotgun (WGS) entry which is preliminary data.</text>
</comment>
<dbReference type="Proteomes" id="UP001596333">
    <property type="component" value="Unassembled WGS sequence"/>
</dbReference>
<sequence length="248" mass="26408">MIPFVRSVAARPLLRRVLRPVGTFLAVALTAIAGYAALGDVGVVEAAFWVVDPTSIDLHFRDHAGPERATKGFAVLVTVGLVLSGVWIGETVLTTAFGGRIRDEVKRMQDRKTIETLEDHVVVCGYGMFGRTIAAQLSNNGHDVVVIETDETQANRADDDGHLVVLGDARHEGVLADAGIGRAATVVAAIDDSNANIQIAIVAEELSEDLNIVVRVGDEMYESLARRAGADTVVIPEITSGQNVANFI</sequence>
<dbReference type="GO" id="GO:0034220">
    <property type="term" value="P:monoatomic ion transmembrane transport"/>
    <property type="evidence" value="ECO:0007669"/>
    <property type="project" value="UniProtKB-KW"/>
</dbReference>
<organism evidence="3 4">
    <name type="scientific">Halorubrum trueperi</name>
    <dbReference type="NCBI Taxonomy" id="2004704"/>
    <lineage>
        <taxon>Archaea</taxon>
        <taxon>Methanobacteriati</taxon>
        <taxon>Methanobacteriota</taxon>
        <taxon>Stenosarchaea group</taxon>
        <taxon>Halobacteria</taxon>
        <taxon>Halobacteriales</taxon>
        <taxon>Haloferacaceae</taxon>
        <taxon>Halorubrum</taxon>
    </lineage>
</organism>
<evidence type="ECO:0000313" key="3">
    <source>
        <dbReference type="EMBL" id="MFC6888060.1"/>
    </source>
</evidence>
<gene>
    <name evidence="3" type="ORF">ACFQEY_03170</name>
</gene>
<feature type="transmembrane region" description="Helical" evidence="1">
    <location>
        <begin position="73"/>
        <end position="98"/>
    </location>
</feature>
<dbReference type="RefSeq" id="WP_379764706.1">
    <property type="nucleotide sequence ID" value="NZ_JBHSXI010000001.1"/>
</dbReference>
<protein>
    <submittedName>
        <fullName evidence="3">Potassium channel family protein</fullName>
    </submittedName>
</protein>
<dbReference type="AlphaFoldDB" id="A0ABD5UHX2"/>
<keyword evidence="4" id="KW-1185">Reference proteome</keyword>
<keyword evidence="3" id="KW-0407">Ion channel</keyword>
<dbReference type="SUPFAM" id="SSF51735">
    <property type="entry name" value="NAD(P)-binding Rossmann-fold domains"/>
    <property type="match status" value="1"/>
</dbReference>
<keyword evidence="1" id="KW-0812">Transmembrane</keyword>
<name>A0ABD5UHX2_9EURY</name>
<evidence type="ECO:0000313" key="4">
    <source>
        <dbReference type="Proteomes" id="UP001596333"/>
    </source>
</evidence>
<keyword evidence="3" id="KW-0406">Ion transport</keyword>
<dbReference type="PROSITE" id="PS51201">
    <property type="entry name" value="RCK_N"/>
    <property type="match status" value="1"/>
</dbReference>
<evidence type="ECO:0000259" key="2">
    <source>
        <dbReference type="PROSITE" id="PS51201"/>
    </source>
</evidence>
<dbReference type="InterPro" id="IPR036291">
    <property type="entry name" value="NAD(P)-bd_dom_sf"/>
</dbReference>
<dbReference type="Gene3D" id="3.40.50.720">
    <property type="entry name" value="NAD(P)-binding Rossmann-like Domain"/>
    <property type="match status" value="1"/>
</dbReference>